<protein>
    <submittedName>
        <fullName evidence="1">Uncharacterized protein</fullName>
    </submittedName>
</protein>
<gene>
    <name evidence="1" type="ORF">L6164_020680</name>
</gene>
<name>A0ACB9MVT0_BAUVA</name>
<reference evidence="1 2" key="1">
    <citation type="journal article" date="2022" name="DNA Res.">
        <title>Chromosomal-level genome assembly of the orchid tree Bauhinia variegata (Leguminosae; Cercidoideae) supports the allotetraploid origin hypothesis of Bauhinia.</title>
        <authorList>
            <person name="Zhong Y."/>
            <person name="Chen Y."/>
            <person name="Zheng D."/>
            <person name="Pang J."/>
            <person name="Liu Y."/>
            <person name="Luo S."/>
            <person name="Meng S."/>
            <person name="Qian L."/>
            <person name="Wei D."/>
            <person name="Dai S."/>
            <person name="Zhou R."/>
        </authorList>
    </citation>
    <scope>NUCLEOTIDE SEQUENCE [LARGE SCALE GENOMIC DNA]</scope>
    <source>
        <strain evidence="1">BV-YZ2020</strain>
    </source>
</reference>
<keyword evidence="2" id="KW-1185">Reference proteome</keyword>
<dbReference type="EMBL" id="CM039433">
    <property type="protein sequence ID" value="KAI4328318.1"/>
    <property type="molecule type" value="Genomic_DNA"/>
</dbReference>
<dbReference type="Proteomes" id="UP000828941">
    <property type="component" value="Chromosome 8"/>
</dbReference>
<organism evidence="1 2">
    <name type="scientific">Bauhinia variegata</name>
    <name type="common">Purple orchid tree</name>
    <name type="synonym">Phanera variegata</name>
    <dbReference type="NCBI Taxonomy" id="167791"/>
    <lineage>
        <taxon>Eukaryota</taxon>
        <taxon>Viridiplantae</taxon>
        <taxon>Streptophyta</taxon>
        <taxon>Embryophyta</taxon>
        <taxon>Tracheophyta</taxon>
        <taxon>Spermatophyta</taxon>
        <taxon>Magnoliopsida</taxon>
        <taxon>eudicotyledons</taxon>
        <taxon>Gunneridae</taxon>
        <taxon>Pentapetalae</taxon>
        <taxon>rosids</taxon>
        <taxon>fabids</taxon>
        <taxon>Fabales</taxon>
        <taxon>Fabaceae</taxon>
        <taxon>Cercidoideae</taxon>
        <taxon>Cercideae</taxon>
        <taxon>Bauhiniinae</taxon>
        <taxon>Bauhinia</taxon>
    </lineage>
</organism>
<comment type="caution">
    <text evidence="1">The sequence shown here is derived from an EMBL/GenBank/DDBJ whole genome shotgun (WGS) entry which is preliminary data.</text>
</comment>
<evidence type="ECO:0000313" key="2">
    <source>
        <dbReference type="Proteomes" id="UP000828941"/>
    </source>
</evidence>
<accession>A0ACB9MVT0</accession>
<sequence>MYEDKMGETAASNPSLQVSVSFGRFENDSLSWEKWSTFSPNKYLEEVEKCATPGSVAQKKAYFEAHYKKIASQKAELQGQEKQIEKDFFRSEDQNSEDLSGNNYEDQGSVGGIKQETDYVGEMGMNQVDNSEENIAENAELESRSDGSQVNKPEEAVCVKEDESHDNKPAGVKELSHVVDSEIAKASEVEAKDVKLDDRKETKKIPQVHKESNAAKLKKKPVTPTSKASQISTPRNSRPTSTPSKTSVSASSSKRGNSPSLSGRKSNSTGENRRVANKSLHMSLSLGPTNRPSNPDPAPLTTLRKSLIMEKMADKDIVKRAFKTFQNNFNQQKSSSEDRPLLNKQVPSKGAEPMVPTSLRKENGRPTKAESMDKRSGNAARTTLGLKSDIRAGKGKESSNKMEEKSNGKEAGRARLQSKLKDEKEREIKLKPGFKATPLPSFYRGQKASKSHPEKGVENPR</sequence>
<evidence type="ECO:0000313" key="1">
    <source>
        <dbReference type="EMBL" id="KAI4328318.1"/>
    </source>
</evidence>
<proteinExistence type="predicted"/>